<evidence type="ECO:0000313" key="1">
    <source>
        <dbReference type="EMBL" id="SPC99012.1"/>
    </source>
</evidence>
<accession>A0A2N9GHE9</accession>
<dbReference type="PANTHER" id="PTHR33710">
    <property type="entry name" value="BNAC02G09200D PROTEIN"/>
    <property type="match status" value="1"/>
</dbReference>
<dbReference type="AlphaFoldDB" id="A0A2N9GHE9"/>
<proteinExistence type="predicted"/>
<sequence>MKYASKHLSWKAAYLRKPNRSDLKAHSYPSNLLKFHNSGWAISESIFGGESKGIGILEVGEKPIAAAFLELGIVERSSHEGHSRSYVHESDLLPEPEFLGLEDLSADVKGEIEAGALYLLFWSSSGSINKAKQLLTANQRKLELPENEMGAVEFDSHQWREWFPEASVRHLPKTRSDHFPVLIDLMGCSPPIKKPFRFEAAWLKHDGFLPFLKQVWQPLKFALPHAREKFTGEVNLWNQEVFGNIFYRKKRLRARLAGIQRALCLSLESFSG</sequence>
<organism evidence="1">
    <name type="scientific">Fagus sylvatica</name>
    <name type="common">Beechnut</name>
    <dbReference type="NCBI Taxonomy" id="28930"/>
    <lineage>
        <taxon>Eukaryota</taxon>
        <taxon>Viridiplantae</taxon>
        <taxon>Streptophyta</taxon>
        <taxon>Embryophyta</taxon>
        <taxon>Tracheophyta</taxon>
        <taxon>Spermatophyta</taxon>
        <taxon>Magnoliopsida</taxon>
        <taxon>eudicotyledons</taxon>
        <taxon>Gunneridae</taxon>
        <taxon>Pentapetalae</taxon>
        <taxon>rosids</taxon>
        <taxon>fabids</taxon>
        <taxon>Fagales</taxon>
        <taxon>Fagaceae</taxon>
        <taxon>Fagus</taxon>
    </lineage>
</organism>
<dbReference type="EMBL" id="OIVN01001924">
    <property type="protein sequence ID" value="SPC99012.1"/>
    <property type="molecule type" value="Genomic_DNA"/>
</dbReference>
<reference evidence="1" key="1">
    <citation type="submission" date="2018-02" db="EMBL/GenBank/DDBJ databases">
        <authorList>
            <person name="Cohen D.B."/>
            <person name="Kent A.D."/>
        </authorList>
    </citation>
    <scope>NUCLEOTIDE SEQUENCE</scope>
</reference>
<dbReference type="PANTHER" id="PTHR33710:SF64">
    <property type="entry name" value="ENDONUCLEASE_EXONUCLEASE_PHOSPHATASE DOMAIN-CONTAINING PROTEIN"/>
    <property type="match status" value="1"/>
</dbReference>
<protein>
    <submittedName>
        <fullName evidence="1">Uncharacterized protein</fullName>
    </submittedName>
</protein>
<gene>
    <name evidence="1" type="ORF">FSB_LOCUS26894</name>
</gene>
<name>A0A2N9GHE9_FAGSY</name>